<dbReference type="EMBL" id="BSNF01000007">
    <property type="protein sequence ID" value="GLQ06766.1"/>
    <property type="molecule type" value="Genomic_DNA"/>
</dbReference>
<evidence type="ECO:0000256" key="1">
    <source>
        <dbReference type="SAM" id="Phobius"/>
    </source>
</evidence>
<feature type="transmembrane region" description="Helical" evidence="1">
    <location>
        <begin position="273"/>
        <end position="296"/>
    </location>
</feature>
<keyword evidence="1" id="KW-1133">Transmembrane helix</keyword>
<reference evidence="2" key="1">
    <citation type="journal article" date="2014" name="Int. J. Syst. Evol. Microbiol.">
        <title>Complete genome of a new Firmicutes species belonging to the dominant human colonic microbiota ('Ruminococcus bicirculans') reveals two chromosomes and a selective capacity to utilize plant glucans.</title>
        <authorList>
            <consortium name="NISC Comparative Sequencing Program"/>
            <person name="Wegmann U."/>
            <person name="Louis P."/>
            <person name="Goesmann A."/>
            <person name="Henrissat B."/>
            <person name="Duncan S.H."/>
            <person name="Flint H.J."/>
        </authorList>
    </citation>
    <scope>NUCLEOTIDE SEQUENCE</scope>
    <source>
        <strain evidence="2">NBRC 103408</strain>
    </source>
</reference>
<gene>
    <name evidence="2" type="ORF">GCM10007924_19870</name>
</gene>
<sequence>MRNETDWDALLTEMQSVVPDLTISPSEWETMEAETPPYQLWFIIAAAIFFAVTMVYGCQRNREEATIAPRWLRQLNIAQGHYSGFLLGHILREALKASGAGTPQIERILHIATIPANMAIAMGTGFPFSPLVAGPGDEGADVLAGLPTYNLNGASQVQLMILYKAMTQALVALVSYAGLGNQAPSTVYPALALGEFLYMVSRRQRGAAAPLPIWAGESEEIRNRLETGPVNLLYGLPGAVGSTFLVGGMWQGYSSTPPEDYWGHEWGLASGPLGIGWNVLTMIAVEEIIYLGWIGAQYLGYRAFRTPAGERQQSGVEIEEVRDE</sequence>
<feature type="transmembrane region" description="Helical" evidence="1">
    <location>
        <begin position="232"/>
        <end position="253"/>
    </location>
</feature>
<dbReference type="RefSeq" id="WP_169562147.1">
    <property type="nucleotide sequence ID" value="NZ_BSNF01000007.1"/>
</dbReference>
<evidence type="ECO:0000313" key="2">
    <source>
        <dbReference type="EMBL" id="GLQ06766.1"/>
    </source>
</evidence>
<evidence type="ECO:0000313" key="3">
    <source>
        <dbReference type="Proteomes" id="UP001161409"/>
    </source>
</evidence>
<organism evidence="2 3">
    <name type="scientific">Sneathiella chinensis</name>
    <dbReference type="NCBI Taxonomy" id="349750"/>
    <lineage>
        <taxon>Bacteria</taxon>
        <taxon>Pseudomonadati</taxon>
        <taxon>Pseudomonadota</taxon>
        <taxon>Alphaproteobacteria</taxon>
        <taxon>Sneathiellales</taxon>
        <taxon>Sneathiellaceae</taxon>
        <taxon>Sneathiella</taxon>
    </lineage>
</organism>
<protein>
    <submittedName>
        <fullName evidence="2">Uncharacterized protein</fullName>
    </submittedName>
</protein>
<name>A0ABQ5U4U4_9PROT</name>
<keyword evidence="3" id="KW-1185">Reference proteome</keyword>
<dbReference type="Proteomes" id="UP001161409">
    <property type="component" value="Unassembled WGS sequence"/>
</dbReference>
<keyword evidence="1" id="KW-0472">Membrane</keyword>
<proteinExistence type="predicted"/>
<reference evidence="2" key="2">
    <citation type="submission" date="2023-01" db="EMBL/GenBank/DDBJ databases">
        <title>Draft genome sequence of Sneathiella chinensis strain NBRC 103408.</title>
        <authorList>
            <person name="Sun Q."/>
            <person name="Mori K."/>
        </authorList>
    </citation>
    <scope>NUCLEOTIDE SEQUENCE</scope>
    <source>
        <strain evidence="2">NBRC 103408</strain>
    </source>
</reference>
<feature type="transmembrane region" description="Helical" evidence="1">
    <location>
        <begin position="38"/>
        <end position="58"/>
    </location>
</feature>
<accession>A0ABQ5U4U4</accession>
<keyword evidence="1" id="KW-0812">Transmembrane</keyword>
<comment type="caution">
    <text evidence="2">The sequence shown here is derived from an EMBL/GenBank/DDBJ whole genome shotgun (WGS) entry which is preliminary data.</text>
</comment>